<dbReference type="PANTHER" id="PTHR10509">
    <property type="entry name" value="O-METHYLTRANSFERASE-RELATED"/>
    <property type="match status" value="1"/>
</dbReference>
<dbReference type="AlphaFoldDB" id="A0A2G8KWP2"/>
<proteinExistence type="inferred from homology"/>
<keyword evidence="6" id="KW-1185">Reference proteome</keyword>
<dbReference type="InterPro" id="IPR002935">
    <property type="entry name" value="SAM_O-MeTrfase"/>
</dbReference>
<dbReference type="STRING" id="307972.A0A2G8KWP2"/>
<dbReference type="Gene3D" id="3.40.50.150">
    <property type="entry name" value="Vaccinia Virus protein VP39"/>
    <property type="match status" value="1"/>
</dbReference>
<dbReference type="PANTHER" id="PTHR10509:SF14">
    <property type="entry name" value="CAFFEOYL-COA O-METHYLTRANSFERASE 3-RELATED"/>
    <property type="match status" value="1"/>
</dbReference>
<evidence type="ECO:0000256" key="1">
    <source>
        <dbReference type="ARBA" id="ARBA00022603"/>
    </source>
</evidence>
<dbReference type="GO" id="GO:0008757">
    <property type="term" value="F:S-adenosylmethionine-dependent methyltransferase activity"/>
    <property type="evidence" value="ECO:0007669"/>
    <property type="project" value="TreeGrafter"/>
</dbReference>
<keyword evidence="1" id="KW-0489">Methyltransferase</keyword>
<evidence type="ECO:0000256" key="4">
    <source>
        <dbReference type="ARBA" id="ARBA00023453"/>
    </source>
</evidence>
<dbReference type="InterPro" id="IPR029063">
    <property type="entry name" value="SAM-dependent_MTases_sf"/>
</dbReference>
<sequence length="245" mass="27494">MEKAGCDDAKKELQETLELVTGLNEYAQSKSTQLGSLLKSIVEETAALSFTKLQEEGKLIVPRSDDSKMTMISSASQVQLLQFFIRKLKCRNILEIGTYMGYGAFGMADVMAQGGKVTGIDIEPHFCDFVNKTARERNINVEVKQGSAITVLESLAKEGNKYDFIYVDCHKPDYCEYFKTAMMACDNVLWHGRSIKRSDYFAECMDDFNTMVAADPRVTTDSVCHVMTGYFLFNTMTTANKFSNL</sequence>
<gene>
    <name evidence="5" type="ORF">BSL78_10678</name>
</gene>
<comment type="caution">
    <text evidence="5">The sequence shown here is derived from an EMBL/GenBank/DDBJ whole genome shotgun (WGS) entry which is preliminary data.</text>
</comment>
<name>A0A2G8KWP2_STIJA</name>
<keyword evidence="3" id="KW-0949">S-adenosyl-L-methionine</keyword>
<evidence type="ECO:0000313" key="6">
    <source>
        <dbReference type="Proteomes" id="UP000230750"/>
    </source>
</evidence>
<dbReference type="GO" id="GO:0008171">
    <property type="term" value="F:O-methyltransferase activity"/>
    <property type="evidence" value="ECO:0007669"/>
    <property type="project" value="InterPro"/>
</dbReference>
<organism evidence="5 6">
    <name type="scientific">Stichopus japonicus</name>
    <name type="common">Sea cucumber</name>
    <dbReference type="NCBI Taxonomy" id="307972"/>
    <lineage>
        <taxon>Eukaryota</taxon>
        <taxon>Metazoa</taxon>
        <taxon>Echinodermata</taxon>
        <taxon>Eleutherozoa</taxon>
        <taxon>Echinozoa</taxon>
        <taxon>Holothuroidea</taxon>
        <taxon>Aspidochirotacea</taxon>
        <taxon>Aspidochirotida</taxon>
        <taxon>Stichopodidae</taxon>
        <taxon>Apostichopus</taxon>
    </lineage>
</organism>
<comment type="similarity">
    <text evidence="4">Belongs to the class I-like SAM-binding methyltransferase superfamily. Cation-dependent O-methyltransferase family.</text>
</comment>
<keyword evidence="2" id="KW-0808">Transferase</keyword>
<evidence type="ECO:0000256" key="2">
    <source>
        <dbReference type="ARBA" id="ARBA00022679"/>
    </source>
</evidence>
<dbReference type="SUPFAM" id="SSF53335">
    <property type="entry name" value="S-adenosyl-L-methionine-dependent methyltransferases"/>
    <property type="match status" value="1"/>
</dbReference>
<accession>A0A2G8KWP2</accession>
<reference evidence="5 6" key="1">
    <citation type="journal article" date="2017" name="PLoS Biol.">
        <title>The sea cucumber genome provides insights into morphological evolution and visceral regeneration.</title>
        <authorList>
            <person name="Zhang X."/>
            <person name="Sun L."/>
            <person name="Yuan J."/>
            <person name="Sun Y."/>
            <person name="Gao Y."/>
            <person name="Zhang L."/>
            <person name="Li S."/>
            <person name="Dai H."/>
            <person name="Hamel J.F."/>
            <person name="Liu C."/>
            <person name="Yu Y."/>
            <person name="Liu S."/>
            <person name="Lin W."/>
            <person name="Guo K."/>
            <person name="Jin S."/>
            <person name="Xu P."/>
            <person name="Storey K.B."/>
            <person name="Huan P."/>
            <person name="Zhang T."/>
            <person name="Zhou Y."/>
            <person name="Zhang J."/>
            <person name="Lin C."/>
            <person name="Li X."/>
            <person name="Xing L."/>
            <person name="Huo D."/>
            <person name="Sun M."/>
            <person name="Wang L."/>
            <person name="Mercier A."/>
            <person name="Li F."/>
            <person name="Yang H."/>
            <person name="Xiang J."/>
        </authorList>
    </citation>
    <scope>NUCLEOTIDE SEQUENCE [LARGE SCALE GENOMIC DNA]</scope>
    <source>
        <strain evidence="5">Shaxun</strain>
        <tissue evidence="5">Muscle</tissue>
    </source>
</reference>
<dbReference type="Proteomes" id="UP000230750">
    <property type="component" value="Unassembled WGS sequence"/>
</dbReference>
<evidence type="ECO:0000256" key="3">
    <source>
        <dbReference type="ARBA" id="ARBA00022691"/>
    </source>
</evidence>
<protein>
    <submittedName>
        <fullName evidence="5">Uncharacterized protein</fullName>
    </submittedName>
</protein>
<dbReference type="Pfam" id="PF01596">
    <property type="entry name" value="Methyltransf_3"/>
    <property type="match status" value="1"/>
</dbReference>
<dbReference type="OrthoDB" id="10251242at2759"/>
<dbReference type="EMBL" id="MRZV01000329">
    <property type="protein sequence ID" value="PIK52428.1"/>
    <property type="molecule type" value="Genomic_DNA"/>
</dbReference>
<dbReference type="CDD" id="cd02440">
    <property type="entry name" value="AdoMet_MTases"/>
    <property type="match status" value="1"/>
</dbReference>
<dbReference type="GO" id="GO:0032259">
    <property type="term" value="P:methylation"/>
    <property type="evidence" value="ECO:0007669"/>
    <property type="project" value="UniProtKB-KW"/>
</dbReference>
<dbReference type="InterPro" id="IPR050362">
    <property type="entry name" value="Cation-dep_OMT"/>
</dbReference>
<evidence type="ECO:0000313" key="5">
    <source>
        <dbReference type="EMBL" id="PIK52428.1"/>
    </source>
</evidence>
<dbReference type="PROSITE" id="PS51682">
    <property type="entry name" value="SAM_OMT_I"/>
    <property type="match status" value="1"/>
</dbReference>